<sequence length="150" mass="16727">MFGRLIACAAILFIGATIARAEDKKDDTTTKVTVTVIVPKDVASFDGRVLELRLYSIDKRIADKAADLVERVEIKDFTHATGKETKKEFTIGAKGELNANNRYYVTAFVLKGEERTHIGQADHVKEPFNKVLTDGSPREVTIRFKEVGKK</sequence>
<organism evidence="2 3">
    <name type="scientific">Gemmata palustris</name>
    <dbReference type="NCBI Taxonomy" id="2822762"/>
    <lineage>
        <taxon>Bacteria</taxon>
        <taxon>Pseudomonadati</taxon>
        <taxon>Planctomycetota</taxon>
        <taxon>Planctomycetia</taxon>
        <taxon>Gemmatales</taxon>
        <taxon>Gemmataceae</taxon>
        <taxon>Gemmata</taxon>
    </lineage>
</organism>
<evidence type="ECO:0000313" key="3">
    <source>
        <dbReference type="Proteomes" id="UP000676565"/>
    </source>
</evidence>
<proteinExistence type="predicted"/>
<evidence type="ECO:0000313" key="2">
    <source>
        <dbReference type="EMBL" id="MBP3958156.1"/>
    </source>
</evidence>
<gene>
    <name evidence="2" type="ORF">J8F10_23145</name>
</gene>
<feature type="signal peptide" evidence="1">
    <location>
        <begin position="1"/>
        <end position="21"/>
    </location>
</feature>
<dbReference type="EMBL" id="JAGKQQ010000001">
    <property type="protein sequence ID" value="MBP3958156.1"/>
    <property type="molecule type" value="Genomic_DNA"/>
</dbReference>
<protein>
    <submittedName>
        <fullName evidence="2">Uncharacterized protein</fullName>
    </submittedName>
</protein>
<comment type="caution">
    <text evidence="2">The sequence shown here is derived from an EMBL/GenBank/DDBJ whole genome shotgun (WGS) entry which is preliminary data.</text>
</comment>
<reference evidence="2 3" key="1">
    <citation type="submission" date="2021-04" db="EMBL/GenBank/DDBJ databases">
        <authorList>
            <person name="Ivanova A."/>
        </authorList>
    </citation>
    <scope>NUCLEOTIDE SEQUENCE [LARGE SCALE GENOMIC DNA]</scope>
    <source>
        <strain evidence="2 3">G18</strain>
    </source>
</reference>
<keyword evidence="1" id="KW-0732">Signal</keyword>
<dbReference type="Proteomes" id="UP000676565">
    <property type="component" value="Unassembled WGS sequence"/>
</dbReference>
<keyword evidence="3" id="KW-1185">Reference proteome</keyword>
<accession>A0ABS5BWN8</accession>
<evidence type="ECO:0000256" key="1">
    <source>
        <dbReference type="SAM" id="SignalP"/>
    </source>
</evidence>
<dbReference type="RefSeq" id="WP_210657881.1">
    <property type="nucleotide sequence ID" value="NZ_JAGKQQ010000001.1"/>
</dbReference>
<feature type="chain" id="PRO_5046858371" evidence="1">
    <location>
        <begin position="22"/>
        <end position="150"/>
    </location>
</feature>
<name>A0ABS5BWN8_9BACT</name>